<keyword evidence="6 9" id="KW-0067">ATP-binding</keyword>
<accession>K5WWU7</accession>
<evidence type="ECO:0000313" key="12">
    <source>
        <dbReference type="Proteomes" id="UP000008493"/>
    </source>
</evidence>
<dbReference type="InterPro" id="IPR000719">
    <property type="entry name" value="Prot_kinase_dom"/>
</dbReference>
<dbReference type="EMBL" id="JH971416">
    <property type="protein sequence ID" value="EKM75278.1"/>
    <property type="molecule type" value="Genomic_DNA"/>
</dbReference>
<dbReference type="GO" id="GO:0005524">
    <property type="term" value="F:ATP binding"/>
    <property type="evidence" value="ECO:0007669"/>
    <property type="project" value="UniProtKB-UniRule"/>
</dbReference>
<dbReference type="EC" id="2.7.11.1" evidence="1"/>
<evidence type="ECO:0000256" key="4">
    <source>
        <dbReference type="ARBA" id="ARBA00022741"/>
    </source>
</evidence>
<dbReference type="STRING" id="597362.K5WWU7"/>
<dbReference type="Gene3D" id="1.10.510.10">
    <property type="entry name" value="Transferase(Phosphotransferase) domain 1"/>
    <property type="match status" value="1"/>
</dbReference>
<dbReference type="GO" id="GO:0050684">
    <property type="term" value="P:regulation of mRNA processing"/>
    <property type="evidence" value="ECO:0007669"/>
    <property type="project" value="TreeGrafter"/>
</dbReference>
<dbReference type="PROSITE" id="PS00107">
    <property type="entry name" value="PROTEIN_KINASE_ATP"/>
    <property type="match status" value="1"/>
</dbReference>
<evidence type="ECO:0000256" key="6">
    <source>
        <dbReference type="ARBA" id="ARBA00022840"/>
    </source>
</evidence>
<keyword evidence="5" id="KW-0418">Kinase</keyword>
<dbReference type="InterPro" id="IPR051334">
    <property type="entry name" value="SRPK"/>
</dbReference>
<reference evidence="12" key="1">
    <citation type="journal article" date="2012" name="Proc. Natl. Acad. Sci. U.S.A.">
        <title>Genome sequence of the button mushroom Agaricus bisporus reveals mechanisms governing adaptation to a humic-rich ecological niche.</title>
        <authorList>
            <person name="Morin E."/>
            <person name="Kohler A."/>
            <person name="Baker A.R."/>
            <person name="Foulongne-Oriol M."/>
            <person name="Lombard V."/>
            <person name="Nagy L.G."/>
            <person name="Ohm R.A."/>
            <person name="Patyshakuliyeva A."/>
            <person name="Brun A."/>
            <person name="Aerts A.L."/>
            <person name="Bailey A.M."/>
            <person name="Billette C."/>
            <person name="Coutinho P.M."/>
            <person name="Deakin G."/>
            <person name="Doddapaneni H."/>
            <person name="Floudas D."/>
            <person name="Grimwood J."/>
            <person name="Hilden K."/>
            <person name="Kuees U."/>
            <person name="LaButti K.M."/>
            <person name="Lapidus A."/>
            <person name="Lindquist E.A."/>
            <person name="Lucas S.M."/>
            <person name="Murat C."/>
            <person name="Riley R.W."/>
            <person name="Salamov A.A."/>
            <person name="Schmutz J."/>
            <person name="Subramanian V."/>
            <person name="Woesten H.A.B."/>
            <person name="Xu J."/>
            <person name="Eastwood D.C."/>
            <person name="Foster G.D."/>
            <person name="Sonnenberg A.S."/>
            <person name="Cullen D."/>
            <person name="de Vries R.P."/>
            <person name="Lundell T."/>
            <person name="Hibbett D.S."/>
            <person name="Henrissat B."/>
            <person name="Burton K.S."/>
            <person name="Kerrigan R.W."/>
            <person name="Challen M.P."/>
            <person name="Grigoriev I.V."/>
            <person name="Martin F."/>
        </authorList>
    </citation>
    <scope>NUCLEOTIDE SEQUENCE [LARGE SCALE GENOMIC DNA]</scope>
    <source>
        <strain evidence="12">JB137-S8 / ATCC MYA-4627 / FGSC 10392</strain>
    </source>
</reference>
<feature type="binding site" evidence="9">
    <location>
        <position position="89"/>
    </location>
    <ligand>
        <name>ATP</name>
        <dbReference type="ChEBI" id="CHEBI:30616"/>
    </ligand>
</feature>
<dbReference type="InterPro" id="IPR017441">
    <property type="entry name" value="Protein_kinase_ATP_BS"/>
</dbReference>
<dbReference type="GO" id="GO:0000245">
    <property type="term" value="P:spliceosomal complex assembly"/>
    <property type="evidence" value="ECO:0007669"/>
    <property type="project" value="TreeGrafter"/>
</dbReference>
<comment type="catalytic activity">
    <reaction evidence="8">
        <text>L-seryl-[protein] + ATP = O-phospho-L-seryl-[protein] + ADP + H(+)</text>
        <dbReference type="Rhea" id="RHEA:17989"/>
        <dbReference type="Rhea" id="RHEA-COMP:9863"/>
        <dbReference type="Rhea" id="RHEA-COMP:11604"/>
        <dbReference type="ChEBI" id="CHEBI:15378"/>
        <dbReference type="ChEBI" id="CHEBI:29999"/>
        <dbReference type="ChEBI" id="CHEBI:30616"/>
        <dbReference type="ChEBI" id="CHEBI:83421"/>
        <dbReference type="ChEBI" id="CHEBI:456216"/>
        <dbReference type="EC" id="2.7.11.1"/>
    </reaction>
</comment>
<evidence type="ECO:0000256" key="2">
    <source>
        <dbReference type="ARBA" id="ARBA00022527"/>
    </source>
</evidence>
<evidence type="ECO:0000256" key="9">
    <source>
        <dbReference type="PROSITE-ProRule" id="PRU10141"/>
    </source>
</evidence>
<dbReference type="GO" id="GO:0004674">
    <property type="term" value="F:protein serine/threonine kinase activity"/>
    <property type="evidence" value="ECO:0007669"/>
    <property type="project" value="UniProtKB-KW"/>
</dbReference>
<evidence type="ECO:0000256" key="5">
    <source>
        <dbReference type="ARBA" id="ARBA00022777"/>
    </source>
</evidence>
<feature type="domain" description="Protein kinase" evidence="10">
    <location>
        <begin position="60"/>
        <end position="404"/>
    </location>
</feature>
<dbReference type="RefSeq" id="XP_007334097.1">
    <property type="nucleotide sequence ID" value="XM_007334035.1"/>
</dbReference>
<dbReference type="PROSITE" id="PS50011">
    <property type="entry name" value="PROTEIN_KINASE_DOM"/>
    <property type="match status" value="1"/>
</dbReference>
<dbReference type="Pfam" id="PF00069">
    <property type="entry name" value="Pkinase"/>
    <property type="match status" value="1"/>
</dbReference>
<evidence type="ECO:0000256" key="7">
    <source>
        <dbReference type="ARBA" id="ARBA00047899"/>
    </source>
</evidence>
<gene>
    <name evidence="11" type="ORF">AGABI1DRAFT_123298</name>
</gene>
<dbReference type="eggNOG" id="KOG1290">
    <property type="taxonomic scope" value="Eukaryota"/>
</dbReference>
<keyword evidence="4 9" id="KW-0547">Nucleotide-binding</keyword>
<keyword evidence="3" id="KW-0808">Transferase</keyword>
<evidence type="ECO:0000313" key="11">
    <source>
        <dbReference type="EMBL" id="EKM75278.1"/>
    </source>
</evidence>
<dbReference type="OMA" id="YEIDIWN"/>
<dbReference type="AlphaFoldDB" id="K5WWU7"/>
<dbReference type="InterPro" id="IPR011009">
    <property type="entry name" value="Kinase-like_dom_sf"/>
</dbReference>
<name>K5WWU7_AGABU</name>
<dbReference type="InParanoid" id="K5WWU7"/>
<dbReference type="OrthoDB" id="5979581at2759"/>
<organism evidence="11 12">
    <name type="scientific">Agaricus bisporus var. burnettii (strain JB137-S8 / ATCC MYA-4627 / FGSC 10392)</name>
    <name type="common">White button mushroom</name>
    <dbReference type="NCBI Taxonomy" id="597362"/>
    <lineage>
        <taxon>Eukaryota</taxon>
        <taxon>Fungi</taxon>
        <taxon>Dikarya</taxon>
        <taxon>Basidiomycota</taxon>
        <taxon>Agaricomycotina</taxon>
        <taxon>Agaricomycetes</taxon>
        <taxon>Agaricomycetidae</taxon>
        <taxon>Agaricales</taxon>
        <taxon>Agaricineae</taxon>
        <taxon>Agaricaceae</taxon>
        <taxon>Agaricus</taxon>
    </lineage>
</organism>
<dbReference type="KEGG" id="abp:AGABI1DRAFT123298"/>
<keyword evidence="12" id="KW-1185">Reference proteome</keyword>
<dbReference type="PANTHER" id="PTHR47634">
    <property type="entry name" value="PROTEIN KINASE DOMAIN-CONTAINING PROTEIN-RELATED"/>
    <property type="match status" value="1"/>
</dbReference>
<dbReference type="Gene3D" id="3.30.200.20">
    <property type="entry name" value="Phosphorylase Kinase, domain 1"/>
    <property type="match status" value="1"/>
</dbReference>
<dbReference type="SMART" id="SM00220">
    <property type="entry name" value="S_TKc"/>
    <property type="match status" value="1"/>
</dbReference>
<sequence>MVISETSGFQGSGKPFALDFSNGRFERIRASQLIEEENLPDYLATRYYPVRIGNVLASRYQVVGKLGYGATSTVWMARDLLGHRHVALKIFIHSGSLGCDPSHELSAYQRLDQGPASHPGRQAVRALFNSFTISGPDGAHQCLVHPPLWDSMQTFLARNPIGRLPTPVLAITLKQVLLALDYARQCGVIHTARVTSCFGIEDTAILEKFEQAELENPTPRKEINGRIIYLSHTLENPTALRYGLPVLCDFGSAAWGEEEHKEDVQSDVYRSPEVILKVPWSYEIDIWNVGCMIWDLFEGRHLFYGTDPERGTYRSRAHLAEIISLLGPPPPGFVAQGALRSRFFSEQGEFQAGIEVPPRVSLEQLETNLRGSDKTLFLQFVSKMLQWDPKNRQTAKQLLEDEWLKNHT</sequence>
<dbReference type="PANTHER" id="PTHR47634:SF9">
    <property type="entry name" value="PROTEIN KINASE DOMAIN-CONTAINING PROTEIN-RELATED"/>
    <property type="match status" value="1"/>
</dbReference>
<dbReference type="GeneID" id="18825983"/>
<keyword evidence="2" id="KW-0723">Serine/threonine-protein kinase</keyword>
<evidence type="ECO:0000256" key="1">
    <source>
        <dbReference type="ARBA" id="ARBA00012513"/>
    </source>
</evidence>
<proteinExistence type="predicted"/>
<comment type="catalytic activity">
    <reaction evidence="7">
        <text>L-threonyl-[protein] + ATP = O-phospho-L-threonyl-[protein] + ADP + H(+)</text>
        <dbReference type="Rhea" id="RHEA:46608"/>
        <dbReference type="Rhea" id="RHEA-COMP:11060"/>
        <dbReference type="Rhea" id="RHEA-COMP:11605"/>
        <dbReference type="ChEBI" id="CHEBI:15378"/>
        <dbReference type="ChEBI" id="CHEBI:30013"/>
        <dbReference type="ChEBI" id="CHEBI:30616"/>
        <dbReference type="ChEBI" id="CHEBI:61977"/>
        <dbReference type="ChEBI" id="CHEBI:456216"/>
        <dbReference type="EC" id="2.7.11.1"/>
    </reaction>
</comment>
<evidence type="ECO:0000256" key="3">
    <source>
        <dbReference type="ARBA" id="ARBA00022679"/>
    </source>
</evidence>
<dbReference type="SUPFAM" id="SSF56112">
    <property type="entry name" value="Protein kinase-like (PK-like)"/>
    <property type="match status" value="1"/>
</dbReference>
<protein>
    <recommendedName>
        <fullName evidence="1">non-specific serine/threonine protein kinase</fullName>
        <ecNumber evidence="1">2.7.11.1</ecNumber>
    </recommendedName>
</protein>
<evidence type="ECO:0000259" key="10">
    <source>
        <dbReference type="PROSITE" id="PS50011"/>
    </source>
</evidence>
<dbReference type="HOGENOM" id="CLU_000288_81_1_1"/>
<evidence type="ECO:0000256" key="8">
    <source>
        <dbReference type="ARBA" id="ARBA00048679"/>
    </source>
</evidence>
<dbReference type="Proteomes" id="UP000008493">
    <property type="component" value="Unassembled WGS sequence"/>
</dbReference>